<feature type="transmembrane region" description="Helical" evidence="7">
    <location>
        <begin position="12"/>
        <end position="33"/>
    </location>
</feature>
<evidence type="ECO:0000256" key="3">
    <source>
        <dbReference type="ARBA" id="ARBA00022475"/>
    </source>
</evidence>
<dbReference type="AlphaFoldDB" id="A0A9D1E0B8"/>
<keyword evidence="6 7" id="KW-0472">Membrane</keyword>
<comment type="similarity">
    <text evidence="2 7">Belongs to the UPF0056 (MarC) family.</text>
</comment>
<reference evidence="8" key="2">
    <citation type="journal article" date="2021" name="PeerJ">
        <title>Extensive microbial diversity within the chicken gut microbiome revealed by metagenomics and culture.</title>
        <authorList>
            <person name="Gilroy R."/>
            <person name="Ravi A."/>
            <person name="Getino M."/>
            <person name="Pursley I."/>
            <person name="Horton D.L."/>
            <person name="Alikhan N.F."/>
            <person name="Baker D."/>
            <person name="Gharbi K."/>
            <person name="Hall N."/>
            <person name="Watson M."/>
            <person name="Adriaenssens E.M."/>
            <person name="Foster-Nyarko E."/>
            <person name="Jarju S."/>
            <person name="Secka A."/>
            <person name="Antonio M."/>
            <person name="Oren A."/>
            <person name="Chaudhuri R.R."/>
            <person name="La Ragione R."/>
            <person name="Hildebrand F."/>
            <person name="Pallen M.J."/>
        </authorList>
    </citation>
    <scope>NUCLEOTIDE SEQUENCE</scope>
    <source>
        <strain evidence="8">ChiHjej13B12-12457</strain>
    </source>
</reference>
<evidence type="ECO:0000256" key="7">
    <source>
        <dbReference type="RuleBase" id="RU362048"/>
    </source>
</evidence>
<proteinExistence type="inferred from homology"/>
<sequence length="193" mass="20806">MELHFSIKEILSAFMVLFAVIDITGSTPVIIGLKDKGLKVEPGKAAILSTVIFLLFLFLGDAILSLFGVDIQSFAVAGSIIILILACEMILDIEIFKYSGPGGSATIVPIIFPLIAGAGALTTVLSLRAEYHVENIITAIVLNMVIVFFVLKYLNLAERILGKGGVYILRKFFGIILLAIAVKLFTTNIATLF</sequence>
<dbReference type="InterPro" id="IPR002771">
    <property type="entry name" value="Multi_antbiot-R_MarC"/>
</dbReference>
<evidence type="ECO:0000313" key="9">
    <source>
        <dbReference type="Proteomes" id="UP000886744"/>
    </source>
</evidence>
<organism evidence="8 9">
    <name type="scientific">Candidatus Coprenecus avistercoris</name>
    <dbReference type="NCBI Taxonomy" id="2840730"/>
    <lineage>
        <taxon>Bacteria</taxon>
        <taxon>Pseudomonadati</taxon>
        <taxon>Bacteroidota</taxon>
        <taxon>Bacteroidia</taxon>
        <taxon>Bacteroidales</taxon>
        <taxon>Rikenellaceae</taxon>
        <taxon>Rikenellaceae incertae sedis</taxon>
        <taxon>Candidatus Coprenecus</taxon>
    </lineage>
</organism>
<reference evidence="8" key="1">
    <citation type="submission" date="2020-10" db="EMBL/GenBank/DDBJ databases">
        <authorList>
            <person name="Gilroy R."/>
        </authorList>
    </citation>
    <scope>NUCLEOTIDE SEQUENCE</scope>
    <source>
        <strain evidence="8">ChiHjej13B12-12457</strain>
    </source>
</reference>
<evidence type="ECO:0000256" key="5">
    <source>
        <dbReference type="ARBA" id="ARBA00022989"/>
    </source>
</evidence>
<comment type="caution">
    <text evidence="8">The sequence shown here is derived from an EMBL/GenBank/DDBJ whole genome shotgun (WGS) entry which is preliminary data.</text>
</comment>
<keyword evidence="3" id="KW-1003">Cell membrane</keyword>
<dbReference type="Proteomes" id="UP000886744">
    <property type="component" value="Unassembled WGS sequence"/>
</dbReference>
<feature type="transmembrane region" description="Helical" evidence="7">
    <location>
        <begin position="73"/>
        <end position="91"/>
    </location>
</feature>
<feature type="transmembrane region" description="Helical" evidence="7">
    <location>
        <begin position="131"/>
        <end position="151"/>
    </location>
</feature>
<evidence type="ECO:0000256" key="6">
    <source>
        <dbReference type="ARBA" id="ARBA00023136"/>
    </source>
</evidence>
<feature type="transmembrane region" description="Helical" evidence="7">
    <location>
        <begin position="45"/>
        <end position="67"/>
    </location>
</feature>
<accession>A0A9D1E0B8</accession>
<dbReference type="PANTHER" id="PTHR33508:SF1">
    <property type="entry name" value="UPF0056 MEMBRANE PROTEIN YHCE"/>
    <property type="match status" value="1"/>
</dbReference>
<keyword evidence="4 7" id="KW-0812">Transmembrane</keyword>
<feature type="transmembrane region" description="Helical" evidence="7">
    <location>
        <begin position="172"/>
        <end position="192"/>
    </location>
</feature>
<protein>
    <recommendedName>
        <fullName evidence="7">UPF0056 membrane protein</fullName>
    </recommendedName>
</protein>
<keyword evidence="5 7" id="KW-1133">Transmembrane helix</keyword>
<comment type="subcellular location">
    <subcellularLocation>
        <location evidence="1 7">Cell membrane</location>
        <topology evidence="1 7">Multi-pass membrane protein</topology>
    </subcellularLocation>
</comment>
<dbReference type="EMBL" id="DVHI01000020">
    <property type="protein sequence ID" value="HIR62146.1"/>
    <property type="molecule type" value="Genomic_DNA"/>
</dbReference>
<dbReference type="Pfam" id="PF01914">
    <property type="entry name" value="MarC"/>
    <property type="match status" value="1"/>
</dbReference>
<evidence type="ECO:0000256" key="1">
    <source>
        <dbReference type="ARBA" id="ARBA00004651"/>
    </source>
</evidence>
<dbReference type="PANTHER" id="PTHR33508">
    <property type="entry name" value="UPF0056 MEMBRANE PROTEIN YHCE"/>
    <property type="match status" value="1"/>
</dbReference>
<evidence type="ECO:0000256" key="2">
    <source>
        <dbReference type="ARBA" id="ARBA00009784"/>
    </source>
</evidence>
<evidence type="ECO:0000313" key="8">
    <source>
        <dbReference type="EMBL" id="HIR62146.1"/>
    </source>
</evidence>
<feature type="transmembrane region" description="Helical" evidence="7">
    <location>
        <begin position="103"/>
        <end position="125"/>
    </location>
</feature>
<dbReference type="GO" id="GO:0005886">
    <property type="term" value="C:plasma membrane"/>
    <property type="evidence" value="ECO:0007669"/>
    <property type="project" value="UniProtKB-SubCell"/>
</dbReference>
<gene>
    <name evidence="8" type="ORF">IAC94_01310</name>
</gene>
<name>A0A9D1E0B8_9BACT</name>
<evidence type="ECO:0000256" key="4">
    <source>
        <dbReference type="ARBA" id="ARBA00022692"/>
    </source>
</evidence>